<evidence type="ECO:0000313" key="2">
    <source>
        <dbReference type="Proteomes" id="UP000199274"/>
    </source>
</evidence>
<dbReference type="EMBL" id="FNDB01000015">
    <property type="protein sequence ID" value="SDH81064.1"/>
    <property type="molecule type" value="Genomic_DNA"/>
</dbReference>
<dbReference type="OrthoDB" id="878483at2"/>
<gene>
    <name evidence="1" type="ORF">SAMN04488062_11525</name>
</gene>
<accession>A0A1G8FFZ0</accession>
<dbReference type="Proteomes" id="UP000199274">
    <property type="component" value="Unassembled WGS sequence"/>
</dbReference>
<name>A0A1G8FFZ0_9FLAO</name>
<reference evidence="2" key="1">
    <citation type="submission" date="2016-10" db="EMBL/GenBank/DDBJ databases">
        <authorList>
            <person name="Varghese N."/>
            <person name="Submissions S."/>
        </authorList>
    </citation>
    <scope>NUCLEOTIDE SEQUENCE [LARGE SCALE GENOMIC DNA]</scope>
    <source>
        <strain evidence="2">CGMCC 1.2747</strain>
    </source>
</reference>
<dbReference type="AlphaFoldDB" id="A0A1G8FFZ0"/>
<dbReference type="RefSeq" id="WP_091258301.1">
    <property type="nucleotide sequence ID" value="NZ_FNDB01000015.1"/>
</dbReference>
<sequence length="223" mass="24357">MKFSSFLILISVLLLNCQNKDNQATKAAIKKKADTLQIVEDSNQKTTDSVTAIKSQKTHQLILTSNALQAINTTTGSTTEIPFGKPFDEMKEIVTRILQSKPISEGINAECGAGRLKMASWNNGLTLVFQKKGAQSVESESPWEFAGWYVSLNPRNTTKITTMSGIGIGSTRGEMESAYVIIVKKSSLGYEFSTTSGLYGIFDGMGKEAKITNMWSGVSCNFR</sequence>
<keyword evidence="2" id="KW-1185">Reference proteome</keyword>
<evidence type="ECO:0000313" key="1">
    <source>
        <dbReference type="EMBL" id="SDH81064.1"/>
    </source>
</evidence>
<protein>
    <submittedName>
        <fullName evidence="1">Uncharacterized protein</fullName>
    </submittedName>
</protein>
<proteinExistence type="predicted"/>
<organism evidence="1 2">
    <name type="scientific">Flavobacterium omnivorum</name>
    <dbReference type="NCBI Taxonomy" id="178355"/>
    <lineage>
        <taxon>Bacteria</taxon>
        <taxon>Pseudomonadati</taxon>
        <taxon>Bacteroidota</taxon>
        <taxon>Flavobacteriia</taxon>
        <taxon>Flavobacteriales</taxon>
        <taxon>Flavobacteriaceae</taxon>
        <taxon>Flavobacterium</taxon>
    </lineage>
</organism>